<gene>
    <name evidence="2" type="ORF">CWC19_03525</name>
</gene>
<reference evidence="3" key="2">
    <citation type="submission" date="2019-06" db="EMBL/GenBank/DDBJ databases">
        <title>Co-occurence of chitin degradation, pigmentation and bioactivity in marine Pseudoalteromonas.</title>
        <authorList>
            <person name="Sonnenschein E.C."/>
            <person name="Bech P.K."/>
        </authorList>
    </citation>
    <scope>NUCLEOTIDE SEQUENCE [LARGE SCALE GENOMIC DNA]</scope>
    <source>
        <strain evidence="3">S3790</strain>
    </source>
</reference>
<name>A0A5S3VCI1_9GAMM</name>
<feature type="signal peptide" evidence="1">
    <location>
        <begin position="1"/>
        <end position="22"/>
    </location>
</feature>
<proteinExistence type="predicted"/>
<dbReference type="OrthoDB" id="6295546at2"/>
<comment type="caution">
    <text evidence="2">The sequence shown here is derived from an EMBL/GenBank/DDBJ whole genome shotgun (WGS) entry which is preliminary data.</text>
</comment>
<dbReference type="Proteomes" id="UP000307217">
    <property type="component" value="Unassembled WGS sequence"/>
</dbReference>
<dbReference type="AlphaFoldDB" id="A0A5S3VCI1"/>
<protein>
    <submittedName>
        <fullName evidence="2">Uncharacterized protein</fullName>
    </submittedName>
</protein>
<feature type="chain" id="PRO_5024279396" evidence="1">
    <location>
        <begin position="23"/>
        <end position="786"/>
    </location>
</feature>
<organism evidence="2 3">
    <name type="scientific">Pseudoalteromonas aurantia</name>
    <dbReference type="NCBI Taxonomy" id="43654"/>
    <lineage>
        <taxon>Bacteria</taxon>
        <taxon>Pseudomonadati</taxon>
        <taxon>Pseudomonadota</taxon>
        <taxon>Gammaproteobacteria</taxon>
        <taxon>Alteromonadales</taxon>
        <taxon>Pseudoalteromonadaceae</taxon>
        <taxon>Pseudoalteromonas</taxon>
    </lineage>
</organism>
<dbReference type="PROSITE" id="PS51257">
    <property type="entry name" value="PROKAR_LIPOPROTEIN"/>
    <property type="match status" value="1"/>
</dbReference>
<evidence type="ECO:0000313" key="2">
    <source>
        <dbReference type="EMBL" id="TMO69825.1"/>
    </source>
</evidence>
<keyword evidence="1" id="KW-0732">Signal</keyword>
<sequence length="786" mass="89225">MLRTFIILSTLLLSACAQTGMAVPTSKQVNSLQPVSYHNQRVDIQISGRTSKLNHIDIAFLGKTIPRTYSDNKIHNSRGYDWWVSKHFALKSDLPEDKVRLYLELLEMSYPHYVELFGMAPSNIANQRIAVVYGSSRERVREAMLDDGFLRGVHKTAGGETMFYNRAGYNFPSHREHHQRYIVIHETMHAFHMALNGHSTWAPNWITEGLADSIASHVYNPETKELTVMVFDRAPMNYITTGLKQFKAGNAPSIEVINNDPALKRGLNFFVIHFLMQDPIRQHYFKRFLAKLMHENPHSDDTLPTANRLLKEIFPNWEEVERQFQAFVTNIRPTFQIKSGPWEQNGGAYWLRSDDSKTLHELTITPHKRAHHAVLDFPRPQASSLIDTTLSESIAIKIDFEKSHIHRGQIGIGLHAHRILHQDAQEHMIPLMLFEGQRLSLGSIASNVPIKSLALTSDITEELAKTGRLGMTITQQDDRLIVIAATKSHKQTLNFNLPMRVDLNTLSILGQGMNHKLTPYLSSHTHTVVHQENNNTDPWLYPQPDLILRAFNACENYATILRHCRSQLAQYIQKLPDPSQHLSITQAIHDLISKWQPQIPTYAAMTLNGIDINTYFDAQQPYMTVNNTSNTDVKVMISPLSLSNKKHAVVKAKTTAHIKLDPKMAAVNYTLYLNDLVADGQIDLHDTLFDGVYLSVSKSDGKLTLELSGPYSGQTSGEISATFLSYKHSDATKTVWRQPVSIAPYEHKVWRPTELNLQHYKMGILEISAILDVDGEPLKLTKRVKL</sequence>
<evidence type="ECO:0000256" key="1">
    <source>
        <dbReference type="SAM" id="SignalP"/>
    </source>
</evidence>
<reference evidence="2 3" key="1">
    <citation type="submission" date="2018-01" db="EMBL/GenBank/DDBJ databases">
        <authorList>
            <person name="Paulsen S."/>
            <person name="Gram L.K."/>
        </authorList>
    </citation>
    <scope>NUCLEOTIDE SEQUENCE [LARGE SCALE GENOMIC DNA]</scope>
    <source>
        <strain evidence="2 3">S3790</strain>
    </source>
</reference>
<evidence type="ECO:0000313" key="3">
    <source>
        <dbReference type="Proteomes" id="UP000307217"/>
    </source>
</evidence>
<dbReference type="EMBL" id="PNBX01000010">
    <property type="protein sequence ID" value="TMO69825.1"/>
    <property type="molecule type" value="Genomic_DNA"/>
</dbReference>
<accession>A0A5S3VCI1</accession>
<dbReference type="RefSeq" id="WP_138590023.1">
    <property type="nucleotide sequence ID" value="NZ_PNBX01000010.1"/>
</dbReference>